<organism evidence="3 4">
    <name type="scientific">Conger conger</name>
    <name type="common">Conger eel</name>
    <name type="synonym">Muraena conger</name>
    <dbReference type="NCBI Taxonomy" id="82655"/>
    <lineage>
        <taxon>Eukaryota</taxon>
        <taxon>Metazoa</taxon>
        <taxon>Chordata</taxon>
        <taxon>Craniata</taxon>
        <taxon>Vertebrata</taxon>
        <taxon>Euteleostomi</taxon>
        <taxon>Actinopterygii</taxon>
        <taxon>Neopterygii</taxon>
        <taxon>Teleostei</taxon>
        <taxon>Anguilliformes</taxon>
        <taxon>Congridae</taxon>
        <taxon>Conger</taxon>
    </lineage>
</organism>
<sequence length="132" mass="14477">MLTFEHTWLLLKLAVHNGFGGYDQIHKSGESGRVSTPDRSPAGHRNVFHGVVLRLRGDLYKVHTGRVQGAAHLPGGLPVHGLRCAVPAPLGGHIRLTVKDTRSKTKVNIPVGQKSRTTSPWHHRPSPWKLGL</sequence>
<keyword evidence="2" id="KW-0732">Signal</keyword>
<protein>
    <recommendedName>
        <fullName evidence="5">Secreted protein</fullName>
    </recommendedName>
</protein>
<dbReference type="OrthoDB" id="10592532at2759"/>
<reference evidence="3" key="1">
    <citation type="journal article" date="2023" name="Science">
        <title>Genome structures resolve the early diversification of teleost fishes.</title>
        <authorList>
            <person name="Parey E."/>
            <person name="Louis A."/>
            <person name="Montfort J."/>
            <person name="Bouchez O."/>
            <person name="Roques C."/>
            <person name="Iampietro C."/>
            <person name="Lluch J."/>
            <person name="Castinel A."/>
            <person name="Donnadieu C."/>
            <person name="Desvignes T."/>
            <person name="Floi Bucao C."/>
            <person name="Jouanno E."/>
            <person name="Wen M."/>
            <person name="Mejri S."/>
            <person name="Dirks R."/>
            <person name="Jansen H."/>
            <person name="Henkel C."/>
            <person name="Chen W.J."/>
            <person name="Zahm M."/>
            <person name="Cabau C."/>
            <person name="Klopp C."/>
            <person name="Thompson A.W."/>
            <person name="Robinson-Rechavi M."/>
            <person name="Braasch I."/>
            <person name="Lecointre G."/>
            <person name="Bobe J."/>
            <person name="Postlethwait J.H."/>
            <person name="Berthelot C."/>
            <person name="Roest Crollius H."/>
            <person name="Guiguen Y."/>
        </authorList>
    </citation>
    <scope>NUCLEOTIDE SEQUENCE</scope>
    <source>
        <strain evidence="3">Concon-B</strain>
    </source>
</reference>
<dbReference type="EMBL" id="JAFJMO010000007">
    <property type="protein sequence ID" value="KAJ8272207.1"/>
    <property type="molecule type" value="Genomic_DNA"/>
</dbReference>
<evidence type="ECO:0000256" key="1">
    <source>
        <dbReference type="SAM" id="MobiDB-lite"/>
    </source>
</evidence>
<comment type="caution">
    <text evidence="3">The sequence shown here is derived from an EMBL/GenBank/DDBJ whole genome shotgun (WGS) entry which is preliminary data.</text>
</comment>
<dbReference type="Proteomes" id="UP001152803">
    <property type="component" value="Unassembled WGS sequence"/>
</dbReference>
<evidence type="ECO:0000313" key="3">
    <source>
        <dbReference type="EMBL" id="KAJ8272207.1"/>
    </source>
</evidence>
<dbReference type="AlphaFoldDB" id="A0A9Q1DJQ0"/>
<feature type="signal peptide" evidence="2">
    <location>
        <begin position="1"/>
        <end position="20"/>
    </location>
</feature>
<name>A0A9Q1DJQ0_CONCO</name>
<evidence type="ECO:0000313" key="4">
    <source>
        <dbReference type="Proteomes" id="UP001152803"/>
    </source>
</evidence>
<feature type="chain" id="PRO_5040151316" description="Secreted protein" evidence="2">
    <location>
        <begin position="21"/>
        <end position="132"/>
    </location>
</feature>
<feature type="region of interest" description="Disordered" evidence="1">
    <location>
        <begin position="112"/>
        <end position="132"/>
    </location>
</feature>
<accession>A0A9Q1DJQ0</accession>
<keyword evidence="4" id="KW-1185">Reference proteome</keyword>
<proteinExistence type="predicted"/>
<evidence type="ECO:0000256" key="2">
    <source>
        <dbReference type="SAM" id="SignalP"/>
    </source>
</evidence>
<evidence type="ECO:0008006" key="5">
    <source>
        <dbReference type="Google" id="ProtNLM"/>
    </source>
</evidence>
<gene>
    <name evidence="3" type="ORF">COCON_G00110660</name>
</gene>